<dbReference type="Proteomes" id="UP001596442">
    <property type="component" value="Unassembled WGS sequence"/>
</dbReference>
<accession>A0ABD5SCN5</accession>
<dbReference type="InterPro" id="IPR036390">
    <property type="entry name" value="WH_DNA-bd_sf"/>
</dbReference>
<feature type="domain" description="Winged helix-turn-helix transcription repressor HrcA DNA-binding" evidence="1">
    <location>
        <begin position="5"/>
        <end position="81"/>
    </location>
</feature>
<proteinExistence type="predicted"/>
<protein>
    <submittedName>
        <fullName evidence="2">Rrf2 family transcriptional regulator</fullName>
    </submittedName>
</protein>
<dbReference type="AlphaFoldDB" id="A0ABD5SCN5"/>
<evidence type="ECO:0000313" key="3">
    <source>
        <dbReference type="Proteomes" id="UP001596442"/>
    </source>
</evidence>
<dbReference type="RefSeq" id="WP_379783519.1">
    <property type="nucleotide sequence ID" value="NZ_JBHSWW010000373.1"/>
</dbReference>
<evidence type="ECO:0000313" key="2">
    <source>
        <dbReference type="EMBL" id="MFC6754792.1"/>
    </source>
</evidence>
<reference evidence="2 3" key="1">
    <citation type="journal article" date="2019" name="Int. J. Syst. Evol. Microbiol.">
        <title>The Global Catalogue of Microorganisms (GCM) 10K type strain sequencing project: providing services to taxonomists for standard genome sequencing and annotation.</title>
        <authorList>
            <consortium name="The Broad Institute Genomics Platform"/>
            <consortium name="The Broad Institute Genome Sequencing Center for Infectious Disease"/>
            <person name="Wu L."/>
            <person name="Ma J."/>
        </authorList>
    </citation>
    <scope>NUCLEOTIDE SEQUENCE [LARGE SCALE GENOMIC DNA]</scope>
    <source>
        <strain evidence="2 3">CGMCC 1.3239</strain>
    </source>
</reference>
<sequence>MSTLQLSSSQKRVLTSLVSLTDDEESVVCGREIAETVDRNPGTVRNRMQSLRSLGLVEGVAGPEGGYKPTEKAYDVLDLERVHDTDPVPVERDGTALDGVTVREIDLSSVNNPELCRAEVVLHGSVRPFEGGDRVTVGPTPASGLRLSGVVDAADIDGNTLMIRVESMTTAAEAAVPRSASD</sequence>
<dbReference type="Gene3D" id="1.10.10.10">
    <property type="entry name" value="Winged helix-like DNA-binding domain superfamily/Winged helix DNA-binding domain"/>
    <property type="match status" value="1"/>
</dbReference>
<dbReference type="SUPFAM" id="SSF46785">
    <property type="entry name" value="Winged helix' DNA-binding domain"/>
    <property type="match status" value="1"/>
</dbReference>
<dbReference type="InterPro" id="IPR000944">
    <property type="entry name" value="Tscrpt_reg_Rrf2"/>
</dbReference>
<dbReference type="PANTHER" id="PTHR33221">
    <property type="entry name" value="WINGED HELIX-TURN-HELIX TRANSCRIPTIONAL REGULATOR, RRF2 FAMILY"/>
    <property type="match status" value="1"/>
</dbReference>
<name>A0ABD5SCN5_9EURY</name>
<keyword evidence="3" id="KW-1185">Reference proteome</keyword>
<dbReference type="InterPro" id="IPR005104">
    <property type="entry name" value="WHTH_HrcA_DNA-bd"/>
</dbReference>
<evidence type="ECO:0000259" key="1">
    <source>
        <dbReference type="Pfam" id="PF03444"/>
    </source>
</evidence>
<dbReference type="EMBL" id="JBHSWW010000373">
    <property type="protein sequence ID" value="MFC6754792.1"/>
    <property type="molecule type" value="Genomic_DNA"/>
</dbReference>
<dbReference type="Pfam" id="PF03444">
    <property type="entry name" value="WHD_HrcA"/>
    <property type="match status" value="1"/>
</dbReference>
<dbReference type="InterPro" id="IPR036388">
    <property type="entry name" value="WH-like_DNA-bd_sf"/>
</dbReference>
<dbReference type="PANTHER" id="PTHR33221:SF15">
    <property type="entry name" value="HTH-TYPE TRANSCRIPTIONAL REGULATOR YWGB-RELATED"/>
    <property type="match status" value="1"/>
</dbReference>
<comment type="caution">
    <text evidence="2">The sequence shown here is derived from an EMBL/GenBank/DDBJ whole genome shotgun (WGS) entry which is preliminary data.</text>
</comment>
<organism evidence="2 3">
    <name type="scientific">Halorubrum tibetense</name>
    <dbReference type="NCBI Taxonomy" id="175631"/>
    <lineage>
        <taxon>Archaea</taxon>
        <taxon>Methanobacteriati</taxon>
        <taxon>Methanobacteriota</taxon>
        <taxon>Stenosarchaea group</taxon>
        <taxon>Halobacteria</taxon>
        <taxon>Halobacteriales</taxon>
        <taxon>Haloferacaceae</taxon>
        <taxon>Halorubrum</taxon>
    </lineage>
</organism>
<gene>
    <name evidence="2" type="ORF">ACFQEU_15200</name>
</gene>